<dbReference type="Proteomes" id="UP000237682">
    <property type="component" value="Unassembled WGS sequence"/>
</dbReference>
<evidence type="ECO:0000313" key="1">
    <source>
        <dbReference type="EMBL" id="PRH88411.1"/>
    </source>
</evidence>
<dbReference type="AlphaFoldDB" id="A0A2S9QGC2"/>
<dbReference type="OrthoDB" id="9832781at2"/>
<accession>A0A2S9QGC2</accession>
<reference evidence="1 2" key="1">
    <citation type="submission" date="2018-02" db="EMBL/GenBank/DDBJ databases">
        <title>Whole genome sequencing of endophytic bacterium.</title>
        <authorList>
            <person name="Eedara R."/>
            <person name="Podile A.R."/>
        </authorList>
    </citation>
    <scope>NUCLEOTIDE SEQUENCE [LARGE SCALE GENOMIC DNA]</scope>
    <source>
        <strain evidence="1 2">RP1T</strain>
    </source>
</reference>
<sequence length="135" mass="14840">MSAARKIHMLTFHLLGIAGEDAMDDIIDEIEEFADGVDWPIEAPDAFKHKISETDPDTGCAVELPVRATLAGETIAGEKADFAGAMALIEQLRRLSARHRFDVEIAFDKEIVGTIDKGTYSEALRQGLLEPWQEG</sequence>
<dbReference type="RefSeq" id="WP_105860762.1">
    <property type="nucleotide sequence ID" value="NZ_PUEJ01000002.1"/>
</dbReference>
<evidence type="ECO:0000313" key="2">
    <source>
        <dbReference type="Proteomes" id="UP000237682"/>
    </source>
</evidence>
<dbReference type="EMBL" id="PUEJ01000002">
    <property type="protein sequence ID" value="PRH88411.1"/>
    <property type="molecule type" value="Genomic_DNA"/>
</dbReference>
<name>A0A2S9QGC2_9HYPH</name>
<proteinExistence type="predicted"/>
<protein>
    <submittedName>
        <fullName evidence="1">Uncharacterized protein</fullName>
    </submittedName>
</protein>
<organism evidence="1 2">
    <name type="scientific">Labrys okinawensis</name>
    <dbReference type="NCBI Taxonomy" id="346911"/>
    <lineage>
        <taxon>Bacteria</taxon>
        <taxon>Pseudomonadati</taxon>
        <taxon>Pseudomonadota</taxon>
        <taxon>Alphaproteobacteria</taxon>
        <taxon>Hyphomicrobiales</taxon>
        <taxon>Xanthobacteraceae</taxon>
        <taxon>Labrys</taxon>
    </lineage>
</organism>
<keyword evidence="2" id="KW-1185">Reference proteome</keyword>
<comment type="caution">
    <text evidence="1">The sequence shown here is derived from an EMBL/GenBank/DDBJ whole genome shotgun (WGS) entry which is preliminary data.</text>
</comment>
<gene>
    <name evidence="1" type="ORF">C5L14_03985</name>
</gene>